<keyword evidence="2" id="KW-0378">Hydrolase</keyword>
<protein>
    <recommendedName>
        <fullName evidence="7">LD-carboxypeptidase</fullName>
    </recommendedName>
</protein>
<dbReference type="Proteomes" id="UP001211065">
    <property type="component" value="Unassembled WGS sequence"/>
</dbReference>
<organism evidence="5 6">
    <name type="scientific">Clydaea vesicula</name>
    <dbReference type="NCBI Taxonomy" id="447962"/>
    <lineage>
        <taxon>Eukaryota</taxon>
        <taxon>Fungi</taxon>
        <taxon>Fungi incertae sedis</taxon>
        <taxon>Chytridiomycota</taxon>
        <taxon>Chytridiomycota incertae sedis</taxon>
        <taxon>Chytridiomycetes</taxon>
        <taxon>Lobulomycetales</taxon>
        <taxon>Lobulomycetaceae</taxon>
        <taxon>Clydaea</taxon>
    </lineage>
</organism>
<evidence type="ECO:0000259" key="4">
    <source>
        <dbReference type="Pfam" id="PF17676"/>
    </source>
</evidence>
<comment type="caution">
    <text evidence="5">The sequence shown here is derived from an EMBL/GenBank/DDBJ whole genome shotgun (WGS) entry which is preliminary data.</text>
</comment>
<evidence type="ECO:0000259" key="3">
    <source>
        <dbReference type="Pfam" id="PF02016"/>
    </source>
</evidence>
<evidence type="ECO:0000256" key="2">
    <source>
        <dbReference type="ARBA" id="ARBA00022801"/>
    </source>
</evidence>
<dbReference type="InterPro" id="IPR003507">
    <property type="entry name" value="S66_fam"/>
</dbReference>
<reference evidence="5" key="1">
    <citation type="submission" date="2020-05" db="EMBL/GenBank/DDBJ databases">
        <title>Phylogenomic resolution of chytrid fungi.</title>
        <authorList>
            <person name="Stajich J.E."/>
            <person name="Amses K."/>
            <person name="Simmons R."/>
            <person name="Seto K."/>
            <person name="Myers J."/>
            <person name="Bonds A."/>
            <person name="Quandt C.A."/>
            <person name="Barry K."/>
            <person name="Liu P."/>
            <person name="Grigoriev I."/>
            <person name="Longcore J.E."/>
            <person name="James T.Y."/>
        </authorList>
    </citation>
    <scope>NUCLEOTIDE SEQUENCE</scope>
    <source>
        <strain evidence="5">JEL0476</strain>
    </source>
</reference>
<dbReference type="InterPro" id="IPR027461">
    <property type="entry name" value="Carboxypeptidase_A_C_sf"/>
</dbReference>
<dbReference type="PANTHER" id="PTHR30237">
    <property type="entry name" value="MURAMOYLTETRAPEPTIDE CARBOXYPEPTIDASE"/>
    <property type="match status" value="1"/>
</dbReference>
<dbReference type="InterPro" id="IPR040921">
    <property type="entry name" value="Peptidase_S66C"/>
</dbReference>
<gene>
    <name evidence="5" type="ORF">HK099_004511</name>
</gene>
<dbReference type="PANTHER" id="PTHR30237:SF6">
    <property type="entry name" value="CARBOXYPEPTIDASE YOCD-RELATED"/>
    <property type="match status" value="1"/>
</dbReference>
<evidence type="ECO:0000313" key="6">
    <source>
        <dbReference type="Proteomes" id="UP001211065"/>
    </source>
</evidence>
<proteinExistence type="inferred from homology"/>
<accession>A0AAD5Y303</accession>
<comment type="similarity">
    <text evidence="1">Belongs to the peptidase S66 family.</text>
</comment>
<feature type="domain" description="LD-carboxypeptidase C-terminal" evidence="4">
    <location>
        <begin position="200"/>
        <end position="313"/>
    </location>
</feature>
<dbReference type="EMBL" id="JADGJW010000032">
    <property type="protein sequence ID" value="KAJ3226630.1"/>
    <property type="molecule type" value="Genomic_DNA"/>
</dbReference>
<dbReference type="Pfam" id="PF02016">
    <property type="entry name" value="Peptidase_S66"/>
    <property type="match status" value="1"/>
</dbReference>
<dbReference type="InterPro" id="IPR027478">
    <property type="entry name" value="LdcA_N"/>
</dbReference>
<evidence type="ECO:0000313" key="5">
    <source>
        <dbReference type="EMBL" id="KAJ3226630.1"/>
    </source>
</evidence>
<evidence type="ECO:0008006" key="7">
    <source>
        <dbReference type="Google" id="ProtNLM"/>
    </source>
</evidence>
<dbReference type="Pfam" id="PF17676">
    <property type="entry name" value="Peptidase_S66C"/>
    <property type="match status" value="1"/>
</dbReference>
<evidence type="ECO:0000256" key="1">
    <source>
        <dbReference type="ARBA" id="ARBA00010233"/>
    </source>
</evidence>
<name>A0AAD5Y303_9FUNG</name>
<dbReference type="Gene3D" id="3.40.50.10740">
    <property type="entry name" value="Class I glutamine amidotransferase-like"/>
    <property type="match status" value="1"/>
</dbReference>
<keyword evidence="6" id="KW-1185">Reference proteome</keyword>
<dbReference type="PIRSF" id="PIRSF028757">
    <property type="entry name" value="LD-carboxypeptidase"/>
    <property type="match status" value="1"/>
</dbReference>
<dbReference type="AlphaFoldDB" id="A0AAD5Y303"/>
<sequence>MLIPPRLKAGDEIRVIAPSNSAFIISAATREEATRKLNNLGLKVTFSKNFEEKDEFNSSSVTTRLNALHDAFADQNVGGILTVKGGFNSNQLLKKIDYNLVRRNAKIFCGYSDITALSNAIYKKCNFQTYIGPHYSTFGIKKDFDYILDHFVKFCFHNTNKLLITPSTFWSNDAWYLDQENRKFIKNEGYSILNHGSAIGTLIGGNLNTLVNLNGTEFMPDFDNAIMCLEVTVENTPQNFDAMLVSLILQPNFEQVKGILIGRFEKASEISLHLLRLIISSKEELNNIPVICGLDFGHTEPQLTIPLGGTCEIVANVDDLKIYFSNEGL</sequence>
<dbReference type="SUPFAM" id="SSF52317">
    <property type="entry name" value="Class I glutamine amidotransferase-like"/>
    <property type="match status" value="1"/>
</dbReference>
<dbReference type="SUPFAM" id="SSF141986">
    <property type="entry name" value="LD-carboxypeptidase A C-terminal domain-like"/>
    <property type="match status" value="1"/>
</dbReference>
<dbReference type="Gene3D" id="3.50.30.60">
    <property type="entry name" value="LD-carboxypeptidase A C-terminal domain-like"/>
    <property type="match status" value="1"/>
</dbReference>
<dbReference type="GO" id="GO:0016787">
    <property type="term" value="F:hydrolase activity"/>
    <property type="evidence" value="ECO:0007669"/>
    <property type="project" value="UniProtKB-KW"/>
</dbReference>
<dbReference type="InterPro" id="IPR029062">
    <property type="entry name" value="Class_I_gatase-like"/>
</dbReference>
<feature type="domain" description="LD-carboxypeptidase N-terminal" evidence="3">
    <location>
        <begin position="13"/>
        <end position="132"/>
    </location>
</feature>
<dbReference type="InterPro" id="IPR040449">
    <property type="entry name" value="Peptidase_S66_N"/>
</dbReference>
<dbReference type="CDD" id="cd07062">
    <property type="entry name" value="Peptidase_S66_mccF_like"/>
    <property type="match status" value="1"/>
</dbReference>